<proteinExistence type="predicted"/>
<reference evidence="3" key="1">
    <citation type="submission" date="2021-02" db="EMBL/GenBank/DDBJ databases">
        <authorList>
            <person name="Nowell W R."/>
        </authorList>
    </citation>
    <scope>NUCLEOTIDE SEQUENCE</scope>
</reference>
<evidence type="ECO:0000313" key="4">
    <source>
        <dbReference type="Proteomes" id="UP000663870"/>
    </source>
</evidence>
<gene>
    <name evidence="3" type="ORF">JXQ802_LOCUS14093</name>
    <name evidence="2" type="ORF">PYM288_LOCUS12186</name>
</gene>
<evidence type="ECO:0000313" key="2">
    <source>
        <dbReference type="EMBL" id="CAF0952202.1"/>
    </source>
</evidence>
<keyword evidence="1" id="KW-0812">Transmembrane</keyword>
<dbReference type="EMBL" id="CAJNOH010000221">
    <property type="protein sequence ID" value="CAF0952202.1"/>
    <property type="molecule type" value="Genomic_DNA"/>
</dbReference>
<keyword evidence="1" id="KW-0472">Membrane</keyword>
<keyword evidence="1" id="KW-1133">Transmembrane helix</keyword>
<organism evidence="3 4">
    <name type="scientific">Rotaria sordida</name>
    <dbReference type="NCBI Taxonomy" id="392033"/>
    <lineage>
        <taxon>Eukaryota</taxon>
        <taxon>Metazoa</taxon>
        <taxon>Spiralia</taxon>
        <taxon>Gnathifera</taxon>
        <taxon>Rotifera</taxon>
        <taxon>Eurotatoria</taxon>
        <taxon>Bdelloidea</taxon>
        <taxon>Philodinida</taxon>
        <taxon>Philodinidae</taxon>
        <taxon>Rotaria</taxon>
    </lineage>
</organism>
<dbReference type="Proteomes" id="UP000663854">
    <property type="component" value="Unassembled WGS sequence"/>
</dbReference>
<evidence type="ECO:0000313" key="3">
    <source>
        <dbReference type="EMBL" id="CAF0999400.1"/>
    </source>
</evidence>
<dbReference type="EMBL" id="CAJNOL010000311">
    <property type="protein sequence ID" value="CAF0999400.1"/>
    <property type="molecule type" value="Genomic_DNA"/>
</dbReference>
<protein>
    <submittedName>
        <fullName evidence="3">Uncharacterized protein</fullName>
    </submittedName>
</protein>
<accession>A0A814GQA0</accession>
<keyword evidence="4" id="KW-1185">Reference proteome</keyword>
<dbReference type="Proteomes" id="UP000663870">
    <property type="component" value="Unassembled WGS sequence"/>
</dbReference>
<sequence length="167" mass="19597">MASRILSFVSCTLYFFFLINFTIIGLTSFIIGVVGIGRFIPTHITYTTHKNTTCFIVDVDYDICQDSCYCVMWSIEYHISKSHKYTFSTIIHRYETLDEVLKKITIYNIRTNHTCYYDKTQHVNIRWEKPSSSKPYLIMMIVGFSLTGIYIIIIAVVSFYRSRRTIT</sequence>
<comment type="caution">
    <text evidence="3">The sequence shown here is derived from an EMBL/GenBank/DDBJ whole genome shotgun (WGS) entry which is preliminary data.</text>
</comment>
<feature type="transmembrane region" description="Helical" evidence="1">
    <location>
        <begin position="12"/>
        <end position="40"/>
    </location>
</feature>
<evidence type="ECO:0000256" key="1">
    <source>
        <dbReference type="SAM" id="Phobius"/>
    </source>
</evidence>
<dbReference type="AlphaFoldDB" id="A0A814GQA0"/>
<feature type="transmembrane region" description="Helical" evidence="1">
    <location>
        <begin position="136"/>
        <end position="160"/>
    </location>
</feature>
<name>A0A814GQA0_9BILA</name>